<organism evidence="1 2">
    <name type="scientific">Akkermansia biwaensis</name>
    <dbReference type="NCBI Taxonomy" id="2946555"/>
    <lineage>
        <taxon>Bacteria</taxon>
        <taxon>Pseudomonadati</taxon>
        <taxon>Verrucomicrobiota</taxon>
        <taxon>Verrucomicrobiia</taxon>
        <taxon>Verrucomicrobiales</taxon>
        <taxon>Akkermansiaceae</taxon>
        <taxon>Akkermansia</taxon>
    </lineage>
</organism>
<gene>
    <name evidence="1" type="ORF">Abiwalacus_08270</name>
</gene>
<evidence type="ECO:0000313" key="1">
    <source>
        <dbReference type="EMBL" id="BDL43253.1"/>
    </source>
</evidence>
<name>A0ABN6QHQ5_9BACT</name>
<proteinExistence type="predicted"/>
<reference evidence="1" key="1">
    <citation type="submission" date="2022-06" db="EMBL/GenBank/DDBJ databases">
        <title>Akkermansia biwalacus sp. nov., an anaerobic mucin-degrading bacterium isolated from human intestine.</title>
        <authorList>
            <person name="Kobayashi Y."/>
            <person name="Inoue S."/>
            <person name="Kawahara T."/>
            <person name="Kohda N."/>
        </authorList>
    </citation>
    <scope>NUCLEOTIDE SEQUENCE</scope>
    <source>
        <strain evidence="1">WON2089</strain>
    </source>
</reference>
<dbReference type="Proteomes" id="UP001062263">
    <property type="component" value="Chromosome"/>
</dbReference>
<accession>A0ABN6QHQ5</accession>
<sequence>MSLLFIIIYYLFELNHEHHSLTHDYIIKDMPQHSNFNRQWNSLKSEMKLEDRPLRRQLEHFIDRKHDLFVLVQYVKSLAALDLSLDFHRRFHKRSRDVAASIHYWTILCVTGIHMRMDRLHNLPACTKTFRFKLLPKIDLLRSCYIAYLTDQREKIWKPDSRISRFIRCKWNAPDLEASCLDRICNKADAGRYANILVVILSEILHTLGELQNTLDLGTALLEFSRDAEKP</sequence>
<evidence type="ECO:0000313" key="2">
    <source>
        <dbReference type="Proteomes" id="UP001062263"/>
    </source>
</evidence>
<protein>
    <submittedName>
        <fullName evidence="1">Uncharacterized protein</fullName>
    </submittedName>
</protein>
<dbReference type="EMBL" id="AP025943">
    <property type="protein sequence ID" value="BDL43253.1"/>
    <property type="molecule type" value="Genomic_DNA"/>
</dbReference>
<keyword evidence="2" id="KW-1185">Reference proteome</keyword>